<dbReference type="Pfam" id="PF02082">
    <property type="entry name" value="Rrf2"/>
    <property type="match status" value="1"/>
</dbReference>
<accession>A0A7Y3T999</accession>
<dbReference type="GO" id="GO:0005829">
    <property type="term" value="C:cytosol"/>
    <property type="evidence" value="ECO:0007669"/>
    <property type="project" value="TreeGrafter"/>
</dbReference>
<dbReference type="PANTHER" id="PTHR33221:SF4">
    <property type="entry name" value="HTH-TYPE TRANSCRIPTIONAL REPRESSOR NSRR"/>
    <property type="match status" value="1"/>
</dbReference>
<dbReference type="InterPro" id="IPR036390">
    <property type="entry name" value="WH_DNA-bd_sf"/>
</dbReference>
<comment type="caution">
    <text evidence="2">The sequence shown here is derived from an EMBL/GenBank/DDBJ whole genome shotgun (WGS) entry which is preliminary data.</text>
</comment>
<dbReference type="AlphaFoldDB" id="A0A7Y3T999"/>
<dbReference type="GO" id="GO:0003700">
    <property type="term" value="F:DNA-binding transcription factor activity"/>
    <property type="evidence" value="ECO:0007669"/>
    <property type="project" value="TreeGrafter"/>
</dbReference>
<dbReference type="PROSITE" id="PS51197">
    <property type="entry name" value="HTH_RRF2_2"/>
    <property type="match status" value="1"/>
</dbReference>
<dbReference type="InterPro" id="IPR000944">
    <property type="entry name" value="Tscrpt_reg_Rrf2"/>
</dbReference>
<dbReference type="Gene3D" id="1.10.10.10">
    <property type="entry name" value="Winged helix-like DNA-binding domain superfamily/Winged helix DNA-binding domain"/>
    <property type="match status" value="1"/>
</dbReference>
<protein>
    <submittedName>
        <fullName evidence="2">Iron-responsive transcriptional regulator RirA</fullName>
    </submittedName>
</protein>
<name>A0A7Y3T999_9HYPH</name>
<dbReference type="EMBL" id="PKQI01000004">
    <property type="protein sequence ID" value="NNV23153.1"/>
    <property type="molecule type" value="Genomic_DNA"/>
</dbReference>
<dbReference type="NCBIfam" id="NF008886">
    <property type="entry name" value="PRK11920.1"/>
    <property type="match status" value="1"/>
</dbReference>
<gene>
    <name evidence="2" type="primary">rirA</name>
    <name evidence="2" type="ORF">EHE22_22380</name>
</gene>
<reference evidence="2 3" key="1">
    <citation type="submission" date="2018-11" db="EMBL/GenBank/DDBJ databases">
        <title>Genome sequencing and analysis.</title>
        <authorList>
            <person name="Huang Y.-T."/>
        </authorList>
    </citation>
    <scope>NUCLEOTIDE SEQUENCE [LARGE SCALE GENOMIC DNA]</scope>
    <source>
        <strain evidence="2 3">SHIN</strain>
    </source>
</reference>
<proteinExistence type="predicted"/>
<dbReference type="Proteomes" id="UP000526233">
    <property type="component" value="Unassembled WGS sequence"/>
</dbReference>
<dbReference type="InterPro" id="IPR036388">
    <property type="entry name" value="WH-like_DNA-bd_sf"/>
</dbReference>
<evidence type="ECO:0000256" key="1">
    <source>
        <dbReference type="ARBA" id="ARBA00023125"/>
    </source>
</evidence>
<dbReference type="PANTHER" id="PTHR33221">
    <property type="entry name" value="WINGED HELIX-TURN-HELIX TRANSCRIPTIONAL REGULATOR, RRF2 FAMILY"/>
    <property type="match status" value="1"/>
</dbReference>
<dbReference type="GO" id="GO:0003677">
    <property type="term" value="F:DNA binding"/>
    <property type="evidence" value="ECO:0007669"/>
    <property type="project" value="UniProtKB-KW"/>
</dbReference>
<keyword evidence="1" id="KW-0238">DNA-binding</keyword>
<evidence type="ECO:0000313" key="3">
    <source>
        <dbReference type="Proteomes" id="UP000526233"/>
    </source>
</evidence>
<sequence>MRLTKQSNYAVRLLMYCATNEGNISRVSEIARVYSISDLFLFKILHPLVQAGMVETIRGRSGGIRLAKGSGEITLFQVIRITEENFALSDHLEGDGACPSSDKYGVSTVFREALSAFFRVLSNYTIADLVAAQPNIITLLDLDPKPRTKP</sequence>
<evidence type="ECO:0000313" key="2">
    <source>
        <dbReference type="EMBL" id="NNV23153.1"/>
    </source>
</evidence>
<dbReference type="NCBIfam" id="TIGR00738">
    <property type="entry name" value="rrf2_super"/>
    <property type="match status" value="1"/>
</dbReference>
<dbReference type="RefSeq" id="WP_171380346.1">
    <property type="nucleotide sequence ID" value="NZ_CAXURC020000003.1"/>
</dbReference>
<organism evidence="2 3">
    <name type="scientific">Brucella pseudogrignonensis</name>
    <dbReference type="NCBI Taxonomy" id="419475"/>
    <lineage>
        <taxon>Bacteria</taxon>
        <taxon>Pseudomonadati</taxon>
        <taxon>Pseudomonadota</taxon>
        <taxon>Alphaproteobacteria</taxon>
        <taxon>Hyphomicrobiales</taxon>
        <taxon>Brucellaceae</taxon>
        <taxon>Brucella/Ochrobactrum group</taxon>
        <taxon>Brucella</taxon>
    </lineage>
</organism>
<dbReference type="SUPFAM" id="SSF46785">
    <property type="entry name" value="Winged helix' DNA-binding domain"/>
    <property type="match status" value="1"/>
</dbReference>